<proteinExistence type="predicted"/>
<dbReference type="SUPFAM" id="SSF50685">
    <property type="entry name" value="Barwin-like endoglucanases"/>
    <property type="match status" value="1"/>
</dbReference>
<dbReference type="InterPro" id="IPR036908">
    <property type="entry name" value="RlpA-like_sf"/>
</dbReference>
<dbReference type="RefSeq" id="WP_242615640.1">
    <property type="nucleotide sequence ID" value="NZ_SGWV01000011.1"/>
</dbReference>
<dbReference type="NCBIfam" id="NF041144">
    <property type="entry name" value="expansin_EXLX1"/>
    <property type="match status" value="1"/>
</dbReference>
<dbReference type="InterPro" id="IPR036749">
    <property type="entry name" value="Expansin_CBD_sf"/>
</dbReference>
<evidence type="ECO:0000256" key="2">
    <source>
        <dbReference type="SAM" id="MobiDB-lite"/>
    </source>
</evidence>
<dbReference type="PANTHER" id="PTHR31836">
    <property type="match status" value="1"/>
</dbReference>
<sequence length="259" mass="25910">MIALPFLAARGAGLLCALALVACGGNNGGGGGGSGGGSGVGGGDGGAGDGAAFPLSVTFQGDGTFYDYSAGAVANPDTAGACSLGAVNDRMIAAMNAADYAGSAACGAQLVVRGPNGSVTVRVVDKCPECAPGDVDLSAEAFERIAAPIDGRVDVSWQAEPASVAGPVSYRYKEGSSRFWTAIQVRNHRLPIAKLEIRPVGSTGWVTVGRTDYNYFVHAQTVPDGALEVRVTASDGSTLQDTLPAPQGGLSVSGRGQFP</sequence>
<evidence type="ECO:0000313" key="6">
    <source>
        <dbReference type="Proteomes" id="UP000293433"/>
    </source>
</evidence>
<name>A0A4Q7LD01_9BURK</name>
<keyword evidence="1 3" id="KW-0732">Signal</keyword>
<keyword evidence="6" id="KW-1185">Reference proteome</keyword>
<gene>
    <name evidence="5" type="ORF">EV685_3467</name>
</gene>
<feature type="signal peptide" evidence="3">
    <location>
        <begin position="1"/>
        <end position="22"/>
    </location>
</feature>
<evidence type="ECO:0000256" key="3">
    <source>
        <dbReference type="SAM" id="SignalP"/>
    </source>
</evidence>
<accession>A0A4Q7LD01</accession>
<dbReference type="Gene3D" id="2.60.40.760">
    <property type="entry name" value="Expansin, cellulose-binding-like domain"/>
    <property type="match status" value="1"/>
</dbReference>
<comment type="caution">
    <text evidence="5">The sequence shown here is derived from an EMBL/GenBank/DDBJ whole genome shotgun (WGS) entry which is preliminary data.</text>
</comment>
<dbReference type="CDD" id="cd22272">
    <property type="entry name" value="DPBB_EXLX1-like"/>
    <property type="match status" value="1"/>
</dbReference>
<dbReference type="InterPro" id="IPR009009">
    <property type="entry name" value="RlpA-like_DPBB"/>
</dbReference>
<evidence type="ECO:0000313" key="5">
    <source>
        <dbReference type="EMBL" id="RZS52275.1"/>
    </source>
</evidence>
<dbReference type="EMBL" id="SGWV01000011">
    <property type="protein sequence ID" value="RZS52275.1"/>
    <property type="molecule type" value="Genomic_DNA"/>
</dbReference>
<evidence type="ECO:0000259" key="4">
    <source>
        <dbReference type="Pfam" id="PF03330"/>
    </source>
</evidence>
<dbReference type="SUPFAM" id="SSF49590">
    <property type="entry name" value="PHL pollen allergen"/>
    <property type="match status" value="1"/>
</dbReference>
<feature type="region of interest" description="Disordered" evidence="2">
    <location>
        <begin position="237"/>
        <end position="259"/>
    </location>
</feature>
<dbReference type="Proteomes" id="UP000293433">
    <property type="component" value="Unassembled WGS sequence"/>
</dbReference>
<dbReference type="InterPro" id="IPR051477">
    <property type="entry name" value="Expansin_CellWall"/>
</dbReference>
<evidence type="ECO:0000256" key="1">
    <source>
        <dbReference type="ARBA" id="ARBA00022729"/>
    </source>
</evidence>
<dbReference type="PANTHER" id="PTHR31836:SF21">
    <property type="entry name" value="EXPANSIN-LIKE PROTEIN 7"/>
    <property type="match status" value="1"/>
</dbReference>
<dbReference type="AlphaFoldDB" id="A0A4Q7LD01"/>
<protein>
    <submittedName>
        <fullName evidence="5">Expansin (Peptidoglycan-binding protein)</fullName>
    </submittedName>
</protein>
<feature type="domain" description="RlpA-like protein double-psi beta-barrel" evidence="4">
    <location>
        <begin position="109"/>
        <end position="156"/>
    </location>
</feature>
<feature type="chain" id="PRO_5020604377" evidence="3">
    <location>
        <begin position="23"/>
        <end position="259"/>
    </location>
</feature>
<reference evidence="5 6" key="1">
    <citation type="submission" date="2019-02" db="EMBL/GenBank/DDBJ databases">
        <title>Genomic Encyclopedia of Type Strains, Phase IV (KMG-IV): sequencing the most valuable type-strain genomes for metagenomic binning, comparative biology and taxonomic classification.</title>
        <authorList>
            <person name="Goeker M."/>
        </authorList>
    </citation>
    <scope>NUCLEOTIDE SEQUENCE [LARGE SCALE GENOMIC DNA]</scope>
    <source>
        <strain evidence="5 6">DSM 10617</strain>
    </source>
</reference>
<dbReference type="Gene3D" id="2.40.40.10">
    <property type="entry name" value="RlpA-like domain"/>
    <property type="match status" value="1"/>
</dbReference>
<dbReference type="InterPro" id="IPR049818">
    <property type="entry name" value="Expansin_EXLX1-like"/>
</dbReference>
<organism evidence="5 6">
    <name type="scientific">Sphaerotilus mobilis</name>
    <dbReference type="NCBI Taxonomy" id="47994"/>
    <lineage>
        <taxon>Bacteria</taxon>
        <taxon>Pseudomonadati</taxon>
        <taxon>Pseudomonadota</taxon>
        <taxon>Betaproteobacteria</taxon>
        <taxon>Burkholderiales</taxon>
        <taxon>Sphaerotilaceae</taxon>
        <taxon>Sphaerotilus</taxon>
    </lineage>
</organism>
<dbReference type="Pfam" id="PF03330">
    <property type="entry name" value="DPBB_1"/>
    <property type="match status" value="1"/>
</dbReference>